<reference evidence="1" key="1">
    <citation type="journal article" date="2017" name="J. Invertebr. Pathol.">
        <title>Identification and bacterial characteristics of Xenorhabdus hominickii ANU101 from an entomopathogenic nematode, Steinernema monticolum.</title>
        <authorList>
            <person name="Park Y."/>
            <person name="Kang S."/>
            <person name="Sadekuzzaman M."/>
            <person name="Kim H."/>
            <person name="Jung J.K."/>
            <person name="Kim Y."/>
        </authorList>
    </citation>
    <scope>NUCLEOTIDE SEQUENCE</scope>
    <source>
        <strain evidence="1">ANU101</strain>
        <plasmid evidence="1">unnamed4</plasmid>
    </source>
</reference>
<dbReference type="EMBL" id="KX517801">
    <property type="protein sequence ID" value="ARD69895.1"/>
    <property type="molecule type" value="Genomic_DNA"/>
</dbReference>
<sequence>MREDLFQKLLSSVKEMVAIENGELEPKPEHVHRHVVSDSDFKFTENCFNVEKKLQKK</sequence>
<evidence type="ECO:0000313" key="3">
    <source>
        <dbReference type="Proteomes" id="UP000225433"/>
    </source>
</evidence>
<reference evidence="2 3" key="2">
    <citation type="journal article" date="2017" name="Nat. Microbiol.">
        <title>Natural product diversity associated with the nematode symbionts Photorhabdus and Xenorhabdus.</title>
        <authorList>
            <person name="Tobias N.J."/>
            <person name="Wolff H."/>
            <person name="Djahanschiri B."/>
            <person name="Grundmann F."/>
            <person name="Kronenwerth M."/>
            <person name="Shi Y.M."/>
            <person name="Simonyi S."/>
            <person name="Grun P."/>
            <person name="Shapiro-Ilan D."/>
            <person name="Pidot S.J."/>
            <person name="Stinear T.P."/>
            <person name="Ebersberger I."/>
            <person name="Bode H.B."/>
        </authorList>
    </citation>
    <scope>NUCLEOTIDE SEQUENCE [LARGE SCALE GENOMIC DNA]</scope>
    <source>
        <strain evidence="2 3">DSM 17903</strain>
    </source>
</reference>
<protein>
    <submittedName>
        <fullName evidence="2">Transcriptional regulator</fullName>
    </submittedName>
</protein>
<dbReference type="AlphaFoldDB" id="A0A1V0M4U0"/>
<dbReference type="Proteomes" id="UP000225433">
    <property type="component" value="Unassembled WGS sequence"/>
</dbReference>
<accession>A0A1V0M4U0</accession>
<keyword evidence="1" id="KW-0614">Plasmid</keyword>
<proteinExistence type="predicted"/>
<dbReference type="RefSeq" id="WP_169928570.1">
    <property type="nucleotide sequence ID" value="NZ_CAWNQJ010000044.1"/>
</dbReference>
<name>A0A1V0M4U0_XENHO</name>
<evidence type="ECO:0000313" key="2">
    <source>
        <dbReference type="EMBL" id="PHM51439.1"/>
    </source>
</evidence>
<dbReference type="EMBL" id="NJAI01000018">
    <property type="protein sequence ID" value="PHM51439.1"/>
    <property type="molecule type" value="Genomic_DNA"/>
</dbReference>
<evidence type="ECO:0000313" key="1">
    <source>
        <dbReference type="EMBL" id="ARD69895.1"/>
    </source>
</evidence>
<geneLocation type="plasmid" evidence="1">
    <name>unnamed4</name>
</geneLocation>
<organism evidence="1">
    <name type="scientific">Xenorhabdus hominickii</name>
    <dbReference type="NCBI Taxonomy" id="351679"/>
    <lineage>
        <taxon>Bacteria</taxon>
        <taxon>Pseudomonadati</taxon>
        <taxon>Pseudomonadota</taxon>
        <taxon>Gammaproteobacteria</taxon>
        <taxon>Enterobacterales</taxon>
        <taxon>Morganellaceae</taxon>
        <taxon>Xenorhabdus</taxon>
    </lineage>
</organism>
<gene>
    <name evidence="2" type="ORF">Xhom_04919</name>
</gene>